<accession>A0A3G2S5G6</accession>
<keyword evidence="2 4" id="KW-0378">Hydrolase</keyword>
<comment type="similarity">
    <text evidence="1">Belongs to the thioesterase PaaI family.</text>
</comment>
<dbReference type="Proteomes" id="UP000269793">
    <property type="component" value="Chromosome III"/>
</dbReference>
<evidence type="ECO:0000256" key="2">
    <source>
        <dbReference type="ARBA" id="ARBA00022801"/>
    </source>
</evidence>
<evidence type="ECO:0000313" key="4">
    <source>
        <dbReference type="EMBL" id="AYO43026.1"/>
    </source>
</evidence>
<dbReference type="SUPFAM" id="SSF54637">
    <property type="entry name" value="Thioesterase/thiol ester dehydrase-isomerase"/>
    <property type="match status" value="1"/>
</dbReference>
<dbReference type="EMBL" id="CP033150">
    <property type="protein sequence ID" value="AYO43026.1"/>
    <property type="molecule type" value="Genomic_DNA"/>
</dbReference>
<dbReference type="AlphaFoldDB" id="A0A3G2S5G6"/>
<dbReference type="VEuPathDB" id="FungiDB:DNF11_2076"/>
<dbReference type="GO" id="GO:0047617">
    <property type="term" value="F:fatty acyl-CoA hydrolase activity"/>
    <property type="evidence" value="ECO:0007669"/>
    <property type="project" value="InterPro"/>
</dbReference>
<organism evidence="4 5">
    <name type="scientific">Malassezia restricta (strain ATCC 96810 / NBRC 103918 / CBS 7877)</name>
    <name type="common">Seborrheic dermatitis infection agent</name>
    <dbReference type="NCBI Taxonomy" id="425264"/>
    <lineage>
        <taxon>Eukaryota</taxon>
        <taxon>Fungi</taxon>
        <taxon>Dikarya</taxon>
        <taxon>Basidiomycota</taxon>
        <taxon>Ustilaginomycotina</taxon>
        <taxon>Malasseziomycetes</taxon>
        <taxon>Malasseziales</taxon>
        <taxon>Malasseziaceae</taxon>
        <taxon>Malassezia</taxon>
    </lineage>
</organism>
<evidence type="ECO:0000256" key="1">
    <source>
        <dbReference type="ARBA" id="ARBA00008324"/>
    </source>
</evidence>
<dbReference type="InterPro" id="IPR039298">
    <property type="entry name" value="ACOT13"/>
</dbReference>
<name>A0A3G2S5G6_MALR7</name>
<evidence type="ECO:0000259" key="3">
    <source>
        <dbReference type="Pfam" id="PF03061"/>
    </source>
</evidence>
<reference evidence="4 5" key="1">
    <citation type="submission" date="2018-10" db="EMBL/GenBank/DDBJ databases">
        <title>Complete genome sequence of Malassezia restricta CBS 7877.</title>
        <authorList>
            <person name="Morand S.C."/>
            <person name="Bertignac M."/>
            <person name="Iltis A."/>
            <person name="Kolder I."/>
            <person name="Pirovano W."/>
            <person name="Jourdain R."/>
            <person name="Clavaud C."/>
        </authorList>
    </citation>
    <scope>NUCLEOTIDE SEQUENCE [LARGE SCALE GENOMIC DNA]</scope>
    <source>
        <strain evidence="4 5">CBS 7877</strain>
    </source>
</reference>
<keyword evidence="5" id="KW-1185">Reference proteome</keyword>
<dbReference type="NCBIfam" id="TIGR00369">
    <property type="entry name" value="unchar_dom_1"/>
    <property type="match status" value="1"/>
</dbReference>
<dbReference type="InterPro" id="IPR006683">
    <property type="entry name" value="Thioestr_dom"/>
</dbReference>
<feature type="domain" description="Thioesterase" evidence="3">
    <location>
        <begin position="61"/>
        <end position="135"/>
    </location>
</feature>
<dbReference type="InterPro" id="IPR003736">
    <property type="entry name" value="PAAI_dom"/>
</dbReference>
<dbReference type="InterPro" id="IPR029069">
    <property type="entry name" value="HotDog_dom_sf"/>
</dbReference>
<dbReference type="PANTHER" id="PTHR21660">
    <property type="entry name" value="THIOESTERASE SUPERFAMILY MEMBER-RELATED"/>
    <property type="match status" value="1"/>
</dbReference>
<evidence type="ECO:0000313" key="5">
    <source>
        <dbReference type="Proteomes" id="UP000269793"/>
    </source>
</evidence>
<proteinExistence type="inferred from homology"/>
<sequence length="175" mass="19031">MFNSAVLRTPCLRFVRRVHKWMLDVEGHDYRTTSPLSVVSARPGYMDARFSVKPEHLNRAGTMHGGVVMTLIDSGGSLAVATNGYRNTGVSTDINATFARPAGKAGDVIRVTSEIISMGKTLAYTRTELRDVDSNELLAYGSHTKYIRMGSKATDNVTFNKTGENVVSGKMPEGA</sequence>
<dbReference type="OrthoDB" id="46529at2759"/>
<dbReference type="PANTHER" id="PTHR21660:SF1">
    <property type="entry name" value="ACYL-COENZYME A THIOESTERASE 13"/>
    <property type="match status" value="1"/>
</dbReference>
<dbReference type="CDD" id="cd03443">
    <property type="entry name" value="PaaI_thioesterase"/>
    <property type="match status" value="1"/>
</dbReference>
<dbReference type="STRING" id="425264.A0A3G2S5G6"/>
<dbReference type="Pfam" id="PF03061">
    <property type="entry name" value="4HBT"/>
    <property type="match status" value="1"/>
</dbReference>
<protein>
    <recommendedName>
        <fullName evidence="3">Thioesterase domain-containing protein</fullName>
    </recommendedName>
</protein>
<dbReference type="Gene3D" id="3.10.129.10">
    <property type="entry name" value="Hotdog Thioesterase"/>
    <property type="match status" value="1"/>
</dbReference>
<gene>
    <name evidence="4" type="ORF">DNF11_2076</name>
</gene>